<dbReference type="AlphaFoldDB" id="A0A518BA63"/>
<feature type="transmembrane region" description="Helical" evidence="1">
    <location>
        <begin position="98"/>
        <end position="120"/>
    </location>
</feature>
<dbReference type="RefSeq" id="WP_145261588.1">
    <property type="nucleotide sequence ID" value="NZ_CP036279.1"/>
</dbReference>
<evidence type="ECO:0000313" key="2">
    <source>
        <dbReference type="EMBL" id="QDU63827.1"/>
    </source>
</evidence>
<evidence type="ECO:0000313" key="3">
    <source>
        <dbReference type="Proteomes" id="UP000317093"/>
    </source>
</evidence>
<keyword evidence="1" id="KW-0812">Transmembrane</keyword>
<dbReference type="EMBL" id="CP036279">
    <property type="protein sequence ID" value="QDU63827.1"/>
    <property type="molecule type" value="Genomic_DNA"/>
</dbReference>
<evidence type="ECO:0000256" key="1">
    <source>
        <dbReference type="SAM" id="Phobius"/>
    </source>
</evidence>
<name>A0A518BA63_9BACT</name>
<feature type="transmembrane region" description="Helical" evidence="1">
    <location>
        <begin position="23"/>
        <end position="42"/>
    </location>
</feature>
<keyword evidence="3" id="KW-1185">Reference proteome</keyword>
<accession>A0A518BA63</accession>
<keyword evidence="1" id="KW-0472">Membrane</keyword>
<protein>
    <submittedName>
        <fullName evidence="2">Uncharacterized protein</fullName>
    </submittedName>
</protein>
<dbReference type="Proteomes" id="UP000317093">
    <property type="component" value="Chromosome"/>
</dbReference>
<dbReference type="KEGG" id="knv:Pan216_47080"/>
<gene>
    <name evidence="2" type="ORF">Pan216_47080</name>
</gene>
<feature type="transmembrane region" description="Helical" evidence="1">
    <location>
        <begin position="63"/>
        <end position="86"/>
    </location>
</feature>
<reference evidence="2 3" key="1">
    <citation type="submission" date="2019-02" db="EMBL/GenBank/DDBJ databases">
        <title>Deep-cultivation of Planctomycetes and their phenomic and genomic characterization uncovers novel biology.</title>
        <authorList>
            <person name="Wiegand S."/>
            <person name="Jogler M."/>
            <person name="Boedeker C."/>
            <person name="Pinto D."/>
            <person name="Vollmers J."/>
            <person name="Rivas-Marin E."/>
            <person name="Kohn T."/>
            <person name="Peeters S.H."/>
            <person name="Heuer A."/>
            <person name="Rast P."/>
            <person name="Oberbeckmann S."/>
            <person name="Bunk B."/>
            <person name="Jeske O."/>
            <person name="Meyerdierks A."/>
            <person name="Storesund J.E."/>
            <person name="Kallscheuer N."/>
            <person name="Luecker S."/>
            <person name="Lage O.M."/>
            <person name="Pohl T."/>
            <person name="Merkel B.J."/>
            <person name="Hornburger P."/>
            <person name="Mueller R.-W."/>
            <person name="Bruemmer F."/>
            <person name="Labrenz M."/>
            <person name="Spormann A.M."/>
            <person name="Op den Camp H."/>
            <person name="Overmann J."/>
            <person name="Amann R."/>
            <person name="Jetten M.S.M."/>
            <person name="Mascher T."/>
            <person name="Medema M.H."/>
            <person name="Devos D.P."/>
            <person name="Kaster A.-K."/>
            <person name="Ovreas L."/>
            <person name="Rohde M."/>
            <person name="Galperin M.Y."/>
            <person name="Jogler C."/>
        </authorList>
    </citation>
    <scope>NUCLEOTIDE SEQUENCE [LARGE SCALE GENOMIC DNA]</scope>
    <source>
        <strain evidence="2 3">Pan216</strain>
    </source>
</reference>
<sequence length="162" mass="17908">MSDVYSASVLVADVTPLATSGKVLLSLAGVGAIVTALWLLRLRRRTAKSGDMVHHLWEAVPSSGWRPVIAILLAIDGLMAIVGVWIDPRQTPRAFVVFWSVIILLTGVVVCLAVLDILILRQQGLRAERDLAKTLDDRLRDELEEYRQAQAHRHNGSTPRQN</sequence>
<organism evidence="2 3">
    <name type="scientific">Kolteria novifilia</name>
    <dbReference type="NCBI Taxonomy" id="2527975"/>
    <lineage>
        <taxon>Bacteria</taxon>
        <taxon>Pseudomonadati</taxon>
        <taxon>Planctomycetota</taxon>
        <taxon>Planctomycetia</taxon>
        <taxon>Kolteriales</taxon>
        <taxon>Kolteriaceae</taxon>
        <taxon>Kolteria</taxon>
    </lineage>
</organism>
<keyword evidence="1" id="KW-1133">Transmembrane helix</keyword>
<proteinExistence type="predicted"/>